<dbReference type="InterPro" id="IPR052814">
    <property type="entry name" value="Peroxisomal_DnaJ"/>
</dbReference>
<organism evidence="3 5">
    <name type="scientific">Wallemia mellicola</name>
    <dbReference type="NCBI Taxonomy" id="1708541"/>
    <lineage>
        <taxon>Eukaryota</taxon>
        <taxon>Fungi</taxon>
        <taxon>Dikarya</taxon>
        <taxon>Basidiomycota</taxon>
        <taxon>Wallemiomycotina</taxon>
        <taxon>Wallemiomycetes</taxon>
        <taxon>Wallemiales</taxon>
        <taxon>Wallemiaceae</taxon>
        <taxon>Wallemia</taxon>
    </lineage>
</organism>
<evidence type="ECO:0000313" key="6">
    <source>
        <dbReference type="Proteomes" id="UP000310708"/>
    </source>
</evidence>
<feature type="domain" description="J" evidence="2">
    <location>
        <begin position="6"/>
        <end position="70"/>
    </location>
</feature>
<dbReference type="PANTHER" id="PTHR45006">
    <property type="entry name" value="DNAJ-LIKE PROTEIN 1"/>
    <property type="match status" value="1"/>
</dbReference>
<dbReference type="SUPFAM" id="SSF46565">
    <property type="entry name" value="Chaperone J-domain"/>
    <property type="match status" value="1"/>
</dbReference>
<dbReference type="Proteomes" id="UP000310708">
    <property type="component" value="Unassembled WGS sequence"/>
</dbReference>
<feature type="region of interest" description="Disordered" evidence="1">
    <location>
        <begin position="399"/>
        <end position="445"/>
    </location>
</feature>
<gene>
    <name evidence="4" type="ORF">E3Q01_02022</name>
    <name evidence="3" type="ORF">E3Q22_01102</name>
</gene>
<protein>
    <submittedName>
        <fullName evidence="3">DnaJ-domain-containing protein</fullName>
    </submittedName>
</protein>
<dbReference type="Pfam" id="PF00226">
    <property type="entry name" value="DnaJ"/>
    <property type="match status" value="1"/>
</dbReference>
<dbReference type="AlphaFoldDB" id="A0A4T0MEW4"/>
<feature type="compositionally biased region" description="Basic and acidic residues" evidence="1">
    <location>
        <begin position="399"/>
        <end position="415"/>
    </location>
</feature>
<dbReference type="Gene3D" id="1.10.287.110">
    <property type="entry name" value="DnaJ domain"/>
    <property type="match status" value="1"/>
</dbReference>
<dbReference type="GO" id="GO:0016558">
    <property type="term" value="P:protein import into peroxisome matrix"/>
    <property type="evidence" value="ECO:0007669"/>
    <property type="project" value="TreeGrafter"/>
</dbReference>
<dbReference type="SMART" id="SM00271">
    <property type="entry name" value="DnaJ"/>
    <property type="match status" value="1"/>
</dbReference>
<reference evidence="5 6" key="1">
    <citation type="submission" date="2019-03" db="EMBL/GenBank/DDBJ databases">
        <title>Sequencing 25 genomes of Wallemia mellicola.</title>
        <authorList>
            <person name="Gostincar C."/>
        </authorList>
    </citation>
    <scope>NUCLEOTIDE SEQUENCE [LARGE SCALE GENOMIC DNA]</scope>
    <source>
        <strain evidence="3 5">EXF-6152</strain>
        <strain evidence="4 6">EXF-757</strain>
    </source>
</reference>
<dbReference type="PRINTS" id="PR00625">
    <property type="entry name" value="JDOMAIN"/>
</dbReference>
<accession>A0A4T0MEW4</accession>
<dbReference type="InterPro" id="IPR036869">
    <property type="entry name" value="J_dom_sf"/>
</dbReference>
<comment type="caution">
    <text evidence="3">The sequence shown here is derived from an EMBL/GenBank/DDBJ whole genome shotgun (WGS) entry which is preliminary data.</text>
</comment>
<dbReference type="GO" id="GO:0005829">
    <property type="term" value="C:cytosol"/>
    <property type="evidence" value="ECO:0007669"/>
    <property type="project" value="TreeGrafter"/>
</dbReference>
<dbReference type="EMBL" id="SPRX01000021">
    <property type="protein sequence ID" value="TIC65643.1"/>
    <property type="molecule type" value="Genomic_DNA"/>
</dbReference>
<dbReference type="PANTHER" id="PTHR45006:SF1">
    <property type="entry name" value="DNAJ-LIKE PROTEIN 1"/>
    <property type="match status" value="1"/>
</dbReference>
<dbReference type="CDD" id="cd06257">
    <property type="entry name" value="DnaJ"/>
    <property type="match status" value="1"/>
</dbReference>
<dbReference type="Pfam" id="PF14308">
    <property type="entry name" value="DnaJ-X"/>
    <property type="match status" value="1"/>
</dbReference>
<dbReference type="EMBL" id="SPRC01000008">
    <property type="protein sequence ID" value="TIB81427.1"/>
    <property type="molecule type" value="Genomic_DNA"/>
</dbReference>
<evidence type="ECO:0000256" key="1">
    <source>
        <dbReference type="SAM" id="MobiDB-lite"/>
    </source>
</evidence>
<feature type="region of interest" description="Disordered" evidence="1">
    <location>
        <begin position="118"/>
        <end position="191"/>
    </location>
</feature>
<name>A0A4T0MEW4_9BASI</name>
<feature type="compositionally biased region" description="Basic and acidic residues" evidence="1">
    <location>
        <begin position="155"/>
        <end position="191"/>
    </location>
</feature>
<evidence type="ECO:0000313" key="5">
    <source>
        <dbReference type="Proteomes" id="UP000310685"/>
    </source>
</evidence>
<proteinExistence type="predicted"/>
<dbReference type="Proteomes" id="UP000310685">
    <property type="component" value="Unassembled WGS sequence"/>
</dbReference>
<evidence type="ECO:0000313" key="4">
    <source>
        <dbReference type="EMBL" id="TIC65643.1"/>
    </source>
</evidence>
<evidence type="ECO:0000259" key="2">
    <source>
        <dbReference type="PROSITE" id="PS50076"/>
    </source>
</evidence>
<dbReference type="InterPro" id="IPR001623">
    <property type="entry name" value="DnaJ_domain"/>
</dbReference>
<dbReference type="PROSITE" id="PS50076">
    <property type="entry name" value="DNAJ_2"/>
    <property type="match status" value="1"/>
</dbReference>
<sequence>MVKDTEYYDLLGVKPEATDLELKKAYRKAAIQWHPDKNQSEGAEEKFQKIGEAYAILKEPQERAWYDKNGKKEAGAVNAENVDPEALFGQMFGGEAFKDYIGDFSLIKDLAGRAEATMTDEEKAELEKETNAALGGESKDEVKPTPQTATIGETAHAETTEQTEEEKAKQRKLTEEQKAKLKEVEAQSEKEKEERIKYLTDRMKERLRVFVESRHPGAENDPETKRFQENIQREAEDLKLESFGIELLHTIGSVYLTKGQNHIKSRKGFLGLSGFFGRVKEKGSILKEGWGLLGSAYGAQAAVEEMNKRQEAGEVPQDEVEALGMDVTAKLLLISWKVARFEANGVLREVCERVLNDPEISDDTSMLRAKGMMIIGALFKNVKPDESDEERRELERLVAEAGKKKGKKNKDEKSAKFGIFGQHAHAPAAQTKEAEGEAAKAQAQA</sequence>
<dbReference type="InterPro" id="IPR026894">
    <property type="entry name" value="DnaJ_X"/>
</dbReference>
<evidence type="ECO:0000313" key="3">
    <source>
        <dbReference type="EMBL" id="TIB81427.1"/>
    </source>
</evidence>